<keyword evidence="1" id="KW-0472">Membrane</keyword>
<reference evidence="3" key="1">
    <citation type="submission" date="2016-10" db="EMBL/GenBank/DDBJ databases">
        <authorList>
            <person name="Varghese N."/>
            <person name="Submissions S."/>
        </authorList>
    </citation>
    <scope>NUCLEOTIDE SEQUENCE [LARGE SCALE GENOMIC DNA]</scope>
    <source>
        <strain evidence="3">DSM 46136</strain>
    </source>
</reference>
<evidence type="ECO:0000256" key="1">
    <source>
        <dbReference type="SAM" id="Phobius"/>
    </source>
</evidence>
<organism evidence="2 3">
    <name type="scientific">Geodermatophilus amargosae</name>
    <dbReference type="NCBI Taxonomy" id="1296565"/>
    <lineage>
        <taxon>Bacteria</taxon>
        <taxon>Bacillati</taxon>
        <taxon>Actinomycetota</taxon>
        <taxon>Actinomycetes</taxon>
        <taxon>Geodermatophilales</taxon>
        <taxon>Geodermatophilaceae</taxon>
        <taxon>Geodermatophilus</taxon>
    </lineage>
</organism>
<feature type="transmembrane region" description="Helical" evidence="1">
    <location>
        <begin position="25"/>
        <end position="44"/>
    </location>
</feature>
<accession>A0A1I6ZIJ2</accession>
<protein>
    <submittedName>
        <fullName evidence="2">Uncharacterized protein</fullName>
    </submittedName>
</protein>
<keyword evidence="1" id="KW-0812">Transmembrane</keyword>
<evidence type="ECO:0000313" key="2">
    <source>
        <dbReference type="EMBL" id="SFT62512.1"/>
    </source>
</evidence>
<dbReference type="RefSeq" id="WP_093579229.1">
    <property type="nucleotide sequence ID" value="NZ_FPBA01000005.1"/>
</dbReference>
<keyword evidence="1" id="KW-1133">Transmembrane helix</keyword>
<proteinExistence type="predicted"/>
<sequence length="59" mass="5530">MGIAAGAALGGLVLGRSGPTGLVVAAAGLAAVGALVLTVGRITVRRTVVSDNHGAPEAP</sequence>
<evidence type="ECO:0000313" key="3">
    <source>
        <dbReference type="Proteomes" id="UP000199546"/>
    </source>
</evidence>
<gene>
    <name evidence="2" type="ORF">SAMN05660657_01994</name>
</gene>
<dbReference type="EMBL" id="FPBA01000005">
    <property type="protein sequence ID" value="SFT62512.1"/>
    <property type="molecule type" value="Genomic_DNA"/>
</dbReference>
<dbReference type="Proteomes" id="UP000199546">
    <property type="component" value="Unassembled WGS sequence"/>
</dbReference>
<keyword evidence="3" id="KW-1185">Reference proteome</keyword>
<dbReference type="AlphaFoldDB" id="A0A1I6ZIJ2"/>
<dbReference type="STRING" id="1296565.SAMN05660657_01994"/>
<name>A0A1I6ZIJ2_9ACTN</name>